<evidence type="ECO:0000313" key="2">
    <source>
        <dbReference type="EMBL" id="TWV59832.1"/>
    </source>
</evidence>
<evidence type="ECO:0000259" key="1">
    <source>
        <dbReference type="Pfam" id="PF05523"/>
    </source>
</evidence>
<name>A0A5C6K991_PARDI</name>
<dbReference type="EMBL" id="VOHW01000012">
    <property type="protein sequence ID" value="TWV59832.1"/>
    <property type="molecule type" value="Genomic_DNA"/>
</dbReference>
<proteinExistence type="predicted"/>
<dbReference type="Proteomes" id="UP000315827">
    <property type="component" value="Unassembled WGS sequence"/>
</dbReference>
<feature type="domain" description="Sugar 3,4-ketoisomerase QdtA cupin" evidence="1">
    <location>
        <begin position="8"/>
        <end position="136"/>
    </location>
</feature>
<dbReference type="RefSeq" id="WP_122383170.1">
    <property type="nucleotide sequence ID" value="NZ_VOHW01000012.1"/>
</dbReference>
<accession>A0A5C6K991</accession>
<dbReference type="Gene3D" id="2.60.120.10">
    <property type="entry name" value="Jelly Rolls"/>
    <property type="match status" value="1"/>
</dbReference>
<dbReference type="InterPro" id="IPR008894">
    <property type="entry name" value="QdtA_cupin_dom"/>
</dbReference>
<organism evidence="2 3">
    <name type="scientific">Parabacteroides distasonis</name>
    <dbReference type="NCBI Taxonomy" id="823"/>
    <lineage>
        <taxon>Bacteria</taxon>
        <taxon>Pseudomonadati</taxon>
        <taxon>Bacteroidota</taxon>
        <taxon>Bacteroidia</taxon>
        <taxon>Bacteroidales</taxon>
        <taxon>Tannerellaceae</taxon>
        <taxon>Parabacteroides</taxon>
    </lineage>
</organism>
<gene>
    <name evidence="2" type="ORF">FSA05_17210</name>
</gene>
<dbReference type="InterPro" id="IPR011051">
    <property type="entry name" value="RmlC_Cupin_sf"/>
</dbReference>
<evidence type="ECO:0000313" key="3">
    <source>
        <dbReference type="Proteomes" id="UP000315827"/>
    </source>
</evidence>
<protein>
    <submittedName>
        <fullName evidence="2">WxcM-like domain-containing protein</fullName>
    </submittedName>
</protein>
<reference evidence="2 3" key="1">
    <citation type="submission" date="2019-07" db="EMBL/GenBank/DDBJ databases">
        <title>Genome sequencing of Parabacteroides distasonis iSURF_7.</title>
        <authorList>
            <person name="Degefu H.N."/>
            <person name="Ruoff K.L."/>
            <person name="Price C.E."/>
            <person name="Valls R.A."/>
            <person name="O'Toole G.A."/>
        </authorList>
    </citation>
    <scope>NUCLEOTIDE SEQUENCE [LARGE SCALE GENOMIC DNA]</scope>
    <source>
        <strain evidence="2 3">CFPLTA003_1B</strain>
    </source>
</reference>
<comment type="caution">
    <text evidence="2">The sequence shown here is derived from an EMBL/GenBank/DDBJ whole genome shotgun (WGS) entry which is preliminary data.</text>
</comment>
<dbReference type="Pfam" id="PF05523">
    <property type="entry name" value="FdtA"/>
    <property type="match status" value="1"/>
</dbReference>
<dbReference type="AlphaFoldDB" id="A0A5C6K991"/>
<dbReference type="SUPFAM" id="SSF51182">
    <property type="entry name" value="RmlC-like cupins"/>
    <property type="match status" value="1"/>
</dbReference>
<dbReference type="InterPro" id="IPR014710">
    <property type="entry name" value="RmlC-like_jellyroll"/>
</dbReference>
<dbReference type="CDD" id="cd20292">
    <property type="entry name" value="cupin_QdtA-like"/>
    <property type="match status" value="1"/>
</dbReference>
<sequence>MCKVTVYGCSIVELPKIENRAGNITPIHGNVNVPFDIKRVFYSYDIPGGEARGAHAHKACHQFLIAASGSFEVMLDDGVNKRTVLLNRPFYGLHIPPGIWAAEQGFSSGSICLVLASDLYEKEDYIRDYNEFLDYKK</sequence>